<keyword evidence="2" id="KW-1185">Reference proteome</keyword>
<reference evidence="1 2" key="1">
    <citation type="submission" date="2019-01" db="EMBL/GenBank/DDBJ databases">
        <title>Sequencing of cultivated peanut Arachis hypogaea provides insights into genome evolution and oil improvement.</title>
        <authorList>
            <person name="Chen X."/>
        </authorList>
    </citation>
    <scope>NUCLEOTIDE SEQUENCE [LARGE SCALE GENOMIC DNA]</scope>
    <source>
        <strain evidence="2">cv. Fuhuasheng</strain>
        <tissue evidence="1">Leaves</tissue>
    </source>
</reference>
<comment type="caution">
    <text evidence="1">The sequence shown here is derived from an EMBL/GenBank/DDBJ whole genome shotgun (WGS) entry which is preliminary data.</text>
</comment>
<name>A0A445C864_ARAHY</name>
<organism evidence="1 2">
    <name type="scientific">Arachis hypogaea</name>
    <name type="common">Peanut</name>
    <dbReference type="NCBI Taxonomy" id="3818"/>
    <lineage>
        <taxon>Eukaryota</taxon>
        <taxon>Viridiplantae</taxon>
        <taxon>Streptophyta</taxon>
        <taxon>Embryophyta</taxon>
        <taxon>Tracheophyta</taxon>
        <taxon>Spermatophyta</taxon>
        <taxon>Magnoliopsida</taxon>
        <taxon>eudicotyledons</taxon>
        <taxon>Gunneridae</taxon>
        <taxon>Pentapetalae</taxon>
        <taxon>rosids</taxon>
        <taxon>fabids</taxon>
        <taxon>Fabales</taxon>
        <taxon>Fabaceae</taxon>
        <taxon>Papilionoideae</taxon>
        <taxon>50 kb inversion clade</taxon>
        <taxon>dalbergioids sensu lato</taxon>
        <taxon>Dalbergieae</taxon>
        <taxon>Pterocarpus clade</taxon>
        <taxon>Arachis</taxon>
    </lineage>
</organism>
<accession>A0A445C864</accession>
<dbReference type="EMBL" id="SDMP01000007">
    <property type="protein sequence ID" value="RYR47041.1"/>
    <property type="molecule type" value="Genomic_DNA"/>
</dbReference>
<evidence type="ECO:0000313" key="1">
    <source>
        <dbReference type="EMBL" id="RYR47041.1"/>
    </source>
</evidence>
<evidence type="ECO:0000313" key="2">
    <source>
        <dbReference type="Proteomes" id="UP000289738"/>
    </source>
</evidence>
<proteinExistence type="predicted"/>
<dbReference type="AlphaFoldDB" id="A0A445C864"/>
<sequence length="98" mass="11300">MASDDSFLVLVHYRKTIKNKIRERIKFTGKDLLRIQNTITQKLRVNGTNRILISVVLDGAKYDSFVIYSEDLQVRIHEAKLGDVVSSSRRLNRIPQSV</sequence>
<protein>
    <submittedName>
        <fullName evidence="1">Uncharacterized protein</fullName>
    </submittedName>
</protein>
<gene>
    <name evidence="1" type="ORF">Ahy_A07g032947</name>
</gene>
<dbReference type="Proteomes" id="UP000289738">
    <property type="component" value="Chromosome A07"/>
</dbReference>